<feature type="transmembrane region" description="Helical" evidence="4">
    <location>
        <begin position="160"/>
        <end position="179"/>
    </location>
</feature>
<feature type="domain" description="HTH araC/xylS-type" evidence="5">
    <location>
        <begin position="220"/>
        <end position="322"/>
    </location>
</feature>
<dbReference type="GO" id="GO:0043565">
    <property type="term" value="F:sequence-specific DNA binding"/>
    <property type="evidence" value="ECO:0007669"/>
    <property type="project" value="InterPro"/>
</dbReference>
<gene>
    <name evidence="6" type="ORF">NCTC11388_03561</name>
</gene>
<keyword evidence="4" id="KW-1133">Transmembrane helix</keyword>
<dbReference type="InterPro" id="IPR009057">
    <property type="entry name" value="Homeodomain-like_sf"/>
</dbReference>
<protein>
    <submittedName>
        <fullName evidence="6">DNA-binding transcriptional regulator AraC</fullName>
    </submittedName>
</protein>
<dbReference type="SUPFAM" id="SSF46689">
    <property type="entry name" value="Homeodomain-like"/>
    <property type="match status" value="1"/>
</dbReference>
<accession>A0A380CMU0</accession>
<dbReference type="GO" id="GO:0003700">
    <property type="term" value="F:DNA-binding transcription factor activity"/>
    <property type="evidence" value="ECO:0007669"/>
    <property type="project" value="InterPro"/>
</dbReference>
<name>A0A380CMU0_SPHSI</name>
<evidence type="ECO:0000256" key="2">
    <source>
        <dbReference type="ARBA" id="ARBA00023125"/>
    </source>
</evidence>
<dbReference type="PANTHER" id="PTHR43280">
    <property type="entry name" value="ARAC-FAMILY TRANSCRIPTIONAL REGULATOR"/>
    <property type="match status" value="1"/>
</dbReference>
<evidence type="ECO:0000256" key="3">
    <source>
        <dbReference type="ARBA" id="ARBA00023163"/>
    </source>
</evidence>
<dbReference type="PANTHER" id="PTHR43280:SF29">
    <property type="entry name" value="ARAC-FAMILY TRANSCRIPTIONAL REGULATOR"/>
    <property type="match status" value="1"/>
</dbReference>
<dbReference type="RefSeq" id="WP_115171022.1">
    <property type="nucleotide sequence ID" value="NZ_UGYW01000002.1"/>
</dbReference>
<feature type="transmembrane region" description="Helical" evidence="4">
    <location>
        <begin position="12"/>
        <end position="42"/>
    </location>
</feature>
<feature type="transmembrane region" description="Helical" evidence="4">
    <location>
        <begin position="63"/>
        <end position="80"/>
    </location>
</feature>
<keyword evidence="2 6" id="KW-0238">DNA-binding</keyword>
<proteinExistence type="predicted"/>
<dbReference type="SMART" id="SM00342">
    <property type="entry name" value="HTH_ARAC"/>
    <property type="match status" value="1"/>
</dbReference>
<sequence length="328" mass="38462">MQIDRILPDRIFNALTLLIGLLTLLHLAALFLNIGIPFSLLYGPILYLIQQTFYKKYMRIRQMLIHLIPFILCTVWIYSVDTSPILFYSYSLINALMICTSSIGYTIMILLNMKKWRSHTENIKVSLFIKLFFIFCAIEFGFLTRVLHHRLQFEYDIDPMIIICLLSFLSALLSFDFLIRRLSSSFERTDAAGRKLSIGQLPFLEEIQMEEAHWEMYRQDLVKSVEEQQLYLDTGLSADRLADEIGISRQQLSVLLNNYLGKNFYEWIAEYRIAHAVKLFREGGYVLKIESLAFQCGFNSKTTFNKYFKHYTGITPSEFREHLSLNKQ</sequence>
<dbReference type="EMBL" id="UGYW01000002">
    <property type="protein sequence ID" value="SUJ24474.1"/>
    <property type="molecule type" value="Genomic_DNA"/>
</dbReference>
<keyword evidence="3" id="KW-0804">Transcription</keyword>
<dbReference type="Pfam" id="PF12833">
    <property type="entry name" value="HTH_18"/>
    <property type="match status" value="1"/>
</dbReference>
<dbReference type="InterPro" id="IPR018060">
    <property type="entry name" value="HTH_AraC"/>
</dbReference>
<evidence type="ECO:0000256" key="4">
    <source>
        <dbReference type="SAM" id="Phobius"/>
    </source>
</evidence>
<evidence type="ECO:0000256" key="1">
    <source>
        <dbReference type="ARBA" id="ARBA00023015"/>
    </source>
</evidence>
<evidence type="ECO:0000313" key="6">
    <source>
        <dbReference type="EMBL" id="SUJ24474.1"/>
    </source>
</evidence>
<keyword evidence="1" id="KW-0805">Transcription regulation</keyword>
<dbReference type="Gene3D" id="1.10.10.60">
    <property type="entry name" value="Homeodomain-like"/>
    <property type="match status" value="2"/>
</dbReference>
<reference evidence="6 7" key="1">
    <citation type="submission" date="2018-06" db="EMBL/GenBank/DDBJ databases">
        <authorList>
            <consortium name="Pathogen Informatics"/>
            <person name="Doyle S."/>
        </authorList>
    </citation>
    <scope>NUCLEOTIDE SEQUENCE [LARGE SCALE GENOMIC DNA]</scope>
    <source>
        <strain evidence="6 7">NCTC11388</strain>
    </source>
</reference>
<evidence type="ECO:0000259" key="5">
    <source>
        <dbReference type="PROSITE" id="PS01124"/>
    </source>
</evidence>
<keyword evidence="4" id="KW-0812">Transmembrane</keyword>
<organism evidence="6 7">
    <name type="scientific">Sphingobacterium spiritivorum</name>
    <name type="common">Flavobacterium spiritivorum</name>
    <dbReference type="NCBI Taxonomy" id="258"/>
    <lineage>
        <taxon>Bacteria</taxon>
        <taxon>Pseudomonadati</taxon>
        <taxon>Bacteroidota</taxon>
        <taxon>Sphingobacteriia</taxon>
        <taxon>Sphingobacteriales</taxon>
        <taxon>Sphingobacteriaceae</taxon>
        <taxon>Sphingobacterium</taxon>
    </lineage>
</organism>
<dbReference type="PROSITE" id="PS01124">
    <property type="entry name" value="HTH_ARAC_FAMILY_2"/>
    <property type="match status" value="1"/>
</dbReference>
<evidence type="ECO:0000313" key="7">
    <source>
        <dbReference type="Proteomes" id="UP000254893"/>
    </source>
</evidence>
<dbReference type="PRINTS" id="PR00032">
    <property type="entry name" value="HTHARAC"/>
</dbReference>
<dbReference type="Proteomes" id="UP000254893">
    <property type="component" value="Unassembled WGS sequence"/>
</dbReference>
<keyword evidence="4" id="KW-0472">Membrane</keyword>
<dbReference type="InterPro" id="IPR020449">
    <property type="entry name" value="Tscrpt_reg_AraC-type_HTH"/>
</dbReference>
<feature type="transmembrane region" description="Helical" evidence="4">
    <location>
        <begin position="125"/>
        <end position="148"/>
    </location>
</feature>
<feature type="transmembrane region" description="Helical" evidence="4">
    <location>
        <begin position="92"/>
        <end position="113"/>
    </location>
</feature>
<dbReference type="AlphaFoldDB" id="A0A380CMU0"/>